<protein>
    <submittedName>
        <fullName evidence="1">TonB-linked outer membrane protein, SusC/RagA family</fullName>
    </submittedName>
</protein>
<reference evidence="1 2" key="1">
    <citation type="submission" date="2018-06" db="EMBL/GenBank/DDBJ databases">
        <authorList>
            <consortium name="Pathogen Informatics"/>
            <person name="Doyle S."/>
        </authorList>
    </citation>
    <scope>NUCLEOTIDE SEQUENCE [LARGE SCALE GENOMIC DNA]</scope>
    <source>
        <strain evidence="1 2">NCTC11343</strain>
    </source>
</reference>
<dbReference type="SUPFAM" id="SSF49464">
    <property type="entry name" value="Carboxypeptidase regulatory domain-like"/>
    <property type="match status" value="1"/>
</dbReference>
<dbReference type="EMBL" id="UAUU01000009">
    <property type="protein sequence ID" value="SPZ86958.1"/>
    <property type="molecule type" value="Genomic_DNA"/>
</dbReference>
<dbReference type="InterPro" id="IPR008969">
    <property type="entry name" value="CarboxyPept-like_regulatory"/>
</dbReference>
<dbReference type="RefSeq" id="WP_112374880.1">
    <property type="nucleotide sequence ID" value="NZ_CP069793.1"/>
</dbReference>
<evidence type="ECO:0000313" key="1">
    <source>
        <dbReference type="EMBL" id="SPZ86958.1"/>
    </source>
</evidence>
<dbReference type="InterPro" id="IPR043741">
    <property type="entry name" value="DUF5686"/>
</dbReference>
<proteinExistence type="predicted"/>
<dbReference type="Gene3D" id="2.60.40.1120">
    <property type="entry name" value="Carboxypeptidase-like, regulatory domain"/>
    <property type="match status" value="1"/>
</dbReference>
<sequence length="839" mass="95478">MQGFFMQYRFLLVLLFFTSRLFGQGASLTGIVLDASSAKPIQGVTVTLSHTARSVATNKEGHFQLSSVPDNWELLFSAVGYKKQLFPMSVAQGKKVLIIRLEDEQQSLDEVVVNAPKKRKYTNKHNPTVDLIRKVIEKRDENNALNGAAGSYQEYEKLSMSLSIQNQKVDKSRLLKRFGFLKKGMDTLKYPGRSLVPIFMDEKIGQRKLDAVKGNNFILLGENQSRVDQYLDEDGIDEYLDKIYGETNIYDTDVSIGNRRFLSPIATLAPSFYKYYLVDTLKDSKPWHAKIRVEPRNREDALFSGFIYIRLDGSYALDQAELTINEATNINWVKGLNIVLNYSENQAHRLFLSRGVLTIDMGIFKDGMGLFGEKVTSRSPSSETQLAVNGKALTRTGPQNPNGIDWNLARPEKLSKLEAQAFTNIDSLKQSKSFKNLMALGSFIMSGYYGRGVIEIGPVPSFYSFNPVEGSRFKFGGNTTDIFSKTLVLDGYGAYGTKDRQWKYNMGATYSLNGASVYKFPVKLVSAKVSKEVQVPGQDLNFIDNDNFLLSFRRGENDKMFYLQRRQIEYWQEFENHLSFKVGFFNQILSPGGILTYDRRAFRRSNGNELWTSAFTGEIRWAPHEKLYQGKRYRRIINTGQPIFTLAAQVGVKGLLGGDYNYQRFILNANKRFFASQFGFADIVFESGIQFGKVPYPLMIIHRANQTYSYQLNSYNLMNSMEFMSDKYTSLLLQHSFNGFFLNKVPLLKKLDLREIASVKMLYGAVDASNRYTKNFDELPKDPREPQLFSLNNGAYIEGSVGLSNIFKILRVDLVRRFTYLDNPGVSPWGVRAKIGIDF</sequence>
<accession>A0A2X2IYU9</accession>
<organism evidence="1 2">
    <name type="scientific">Sphingobacterium multivorum</name>
    <dbReference type="NCBI Taxonomy" id="28454"/>
    <lineage>
        <taxon>Bacteria</taxon>
        <taxon>Pseudomonadati</taxon>
        <taxon>Bacteroidota</taxon>
        <taxon>Sphingobacteriia</taxon>
        <taxon>Sphingobacteriales</taxon>
        <taxon>Sphingobacteriaceae</taxon>
        <taxon>Sphingobacterium</taxon>
    </lineage>
</organism>
<dbReference type="Pfam" id="PF18939">
    <property type="entry name" value="DUF5686"/>
    <property type="match status" value="2"/>
</dbReference>
<name>A0A2X2IYU9_SPHMU</name>
<dbReference type="Proteomes" id="UP000251241">
    <property type="component" value="Unassembled WGS sequence"/>
</dbReference>
<dbReference type="Pfam" id="PF13715">
    <property type="entry name" value="CarbopepD_reg_2"/>
    <property type="match status" value="1"/>
</dbReference>
<dbReference type="AlphaFoldDB" id="A0A2X2IYU9"/>
<gene>
    <name evidence="1" type="ORF">NCTC11343_02631</name>
</gene>
<evidence type="ECO:0000313" key="2">
    <source>
        <dbReference type="Proteomes" id="UP000251241"/>
    </source>
</evidence>
<dbReference type="GeneID" id="97182573"/>